<dbReference type="EMBL" id="RIBY02000380">
    <property type="protein sequence ID" value="KAH9843339.1"/>
    <property type="molecule type" value="Genomic_DNA"/>
</dbReference>
<organism evidence="2 3">
    <name type="scientific">Teratosphaeria destructans</name>
    <dbReference type="NCBI Taxonomy" id="418781"/>
    <lineage>
        <taxon>Eukaryota</taxon>
        <taxon>Fungi</taxon>
        <taxon>Dikarya</taxon>
        <taxon>Ascomycota</taxon>
        <taxon>Pezizomycotina</taxon>
        <taxon>Dothideomycetes</taxon>
        <taxon>Dothideomycetidae</taxon>
        <taxon>Mycosphaerellales</taxon>
        <taxon>Teratosphaeriaceae</taxon>
        <taxon>Teratosphaeria</taxon>
    </lineage>
</organism>
<feature type="region of interest" description="Disordered" evidence="1">
    <location>
        <begin position="145"/>
        <end position="164"/>
    </location>
</feature>
<feature type="region of interest" description="Disordered" evidence="1">
    <location>
        <begin position="120"/>
        <end position="139"/>
    </location>
</feature>
<gene>
    <name evidence="2" type="ORF">Tdes44962_MAKER07466</name>
</gene>
<feature type="compositionally biased region" description="Low complexity" evidence="1">
    <location>
        <begin position="281"/>
        <end position="295"/>
    </location>
</feature>
<accession>A0A9W7W651</accession>
<feature type="compositionally biased region" description="Low complexity" evidence="1">
    <location>
        <begin position="259"/>
        <end position="273"/>
    </location>
</feature>
<reference evidence="2 3" key="1">
    <citation type="journal article" date="2018" name="IMA Fungus">
        <title>IMA Genome-F 10: Nine draft genome sequences of Claviceps purpurea s.lat., including C. arundinis, C. humidiphila, and C. cf. spartinae, pseudomolecules for the pitch canker pathogen Fusarium circinatum, draft genome of Davidsoniella eucalypti, Grosmannia galeiformis, Quambalaria eucalypti, and Teratosphaeria destructans.</title>
        <authorList>
            <person name="Wingfield B.D."/>
            <person name="Liu M."/>
            <person name="Nguyen H.D."/>
            <person name="Lane F.A."/>
            <person name="Morgan S.W."/>
            <person name="De Vos L."/>
            <person name="Wilken P.M."/>
            <person name="Duong T.A."/>
            <person name="Aylward J."/>
            <person name="Coetzee M.P."/>
            <person name="Dadej K."/>
            <person name="De Beer Z.W."/>
            <person name="Findlay W."/>
            <person name="Havenga M."/>
            <person name="Kolarik M."/>
            <person name="Menzies J.G."/>
            <person name="Naidoo K."/>
            <person name="Pochopski O."/>
            <person name="Shoukouhi P."/>
            <person name="Santana Q.C."/>
            <person name="Seifert K.A."/>
            <person name="Soal N."/>
            <person name="Steenkamp E.T."/>
            <person name="Tatham C.T."/>
            <person name="van der Nest M.A."/>
            <person name="Wingfield M.J."/>
        </authorList>
    </citation>
    <scope>NUCLEOTIDE SEQUENCE [LARGE SCALE GENOMIC DNA]</scope>
    <source>
        <strain evidence="2">CMW44962</strain>
    </source>
</reference>
<evidence type="ECO:0000313" key="2">
    <source>
        <dbReference type="EMBL" id="KAH9843339.1"/>
    </source>
</evidence>
<feature type="compositionally biased region" description="Polar residues" evidence="1">
    <location>
        <begin position="371"/>
        <end position="381"/>
    </location>
</feature>
<feature type="compositionally biased region" description="Polar residues" evidence="1">
    <location>
        <begin position="74"/>
        <end position="89"/>
    </location>
</feature>
<feature type="compositionally biased region" description="Polar residues" evidence="1">
    <location>
        <begin position="124"/>
        <end position="135"/>
    </location>
</feature>
<name>A0A9W7W651_9PEZI</name>
<sequence length="443" mass="48930">AEKFYTEALGALSAIDEQVRLDAATPRVERDPFFQGPIDAASTRTPEQIAHDTYYQFASPSPSPRGQFRHRHLSAQSLQPVSRETSGSDLTDVESHSSFDQIVTPTKLNGRHHTRAASLEEWQRQTTDLPPTSVSPAELQRELSKISLLDDSPPRQPSGLPRTTSTITDIRQLHPTENINHQQQPISPPRQIVDPPSAQQGLLRPIRMGSPAKPHQLPARPSQHSANNPSPTSTLPKLKTEDLHPKTRPALPDDGTTMPPTSSADSPVSPVSPLGYEGDFSEVTTTSPVSPATPERPSSPDEALPLEAEQSEEEEWDEPPVPSHHAAALDLQLRKHIAMLDLTKRQTLAVQAARAAERPEFLLSPAPLSRPGSSTSSNHDSVMSAENRRVLPRSKTSRPTEQDKDTPEQRRRRLEAGRARRWARPRFDATRYVDLAEQALAEL</sequence>
<proteinExistence type="predicted"/>
<feature type="region of interest" description="Disordered" evidence="1">
    <location>
        <begin position="180"/>
        <end position="327"/>
    </location>
</feature>
<feature type="region of interest" description="Disordered" evidence="1">
    <location>
        <begin position="56"/>
        <end position="115"/>
    </location>
</feature>
<evidence type="ECO:0000256" key="1">
    <source>
        <dbReference type="SAM" id="MobiDB-lite"/>
    </source>
</evidence>
<feature type="region of interest" description="Disordered" evidence="1">
    <location>
        <begin position="348"/>
        <end position="420"/>
    </location>
</feature>
<feature type="compositionally biased region" description="Basic and acidic residues" evidence="1">
    <location>
        <begin position="398"/>
        <end position="418"/>
    </location>
</feature>
<feature type="compositionally biased region" description="Acidic residues" evidence="1">
    <location>
        <begin position="309"/>
        <end position="318"/>
    </location>
</feature>
<feature type="compositionally biased region" description="Polar residues" evidence="1">
    <location>
        <begin position="96"/>
        <end position="107"/>
    </location>
</feature>
<protein>
    <submittedName>
        <fullName evidence="2">Uncharacterized protein</fullName>
    </submittedName>
</protein>
<dbReference type="AlphaFoldDB" id="A0A9W7W651"/>
<reference evidence="2 3" key="2">
    <citation type="journal article" date="2021" name="Curr. Genet.">
        <title>Genetic response to nitrogen starvation in the aggressive Eucalyptus foliar pathogen Teratosphaeria destructans.</title>
        <authorList>
            <person name="Havenga M."/>
            <person name="Wingfield B.D."/>
            <person name="Wingfield M.J."/>
            <person name="Dreyer L.L."/>
            <person name="Roets F."/>
            <person name="Aylward J."/>
        </authorList>
    </citation>
    <scope>NUCLEOTIDE SEQUENCE [LARGE SCALE GENOMIC DNA]</scope>
    <source>
        <strain evidence="2">CMW44962</strain>
    </source>
</reference>
<dbReference type="OrthoDB" id="3641178at2759"/>
<comment type="caution">
    <text evidence="2">The sequence shown here is derived from an EMBL/GenBank/DDBJ whole genome shotgun (WGS) entry which is preliminary data.</text>
</comment>
<dbReference type="Proteomes" id="UP001138500">
    <property type="component" value="Unassembled WGS sequence"/>
</dbReference>
<evidence type="ECO:0000313" key="3">
    <source>
        <dbReference type="Proteomes" id="UP001138500"/>
    </source>
</evidence>
<keyword evidence="3" id="KW-1185">Reference proteome</keyword>
<feature type="non-terminal residue" evidence="2">
    <location>
        <position position="1"/>
    </location>
</feature>
<feature type="compositionally biased region" description="Polar residues" evidence="1">
    <location>
        <begin position="222"/>
        <end position="235"/>
    </location>
</feature>